<proteinExistence type="predicted"/>
<dbReference type="Proteomes" id="UP000552038">
    <property type="component" value="Unassembled WGS sequence"/>
</dbReference>
<evidence type="ECO:0000259" key="2">
    <source>
        <dbReference type="Pfam" id="PF07670"/>
    </source>
</evidence>
<reference evidence="3 4" key="1">
    <citation type="submission" date="2020-05" db="EMBL/GenBank/DDBJ databases">
        <title>Whole genome sequencing and identification of novel metabolites from Paenibacillus alvei strain JR949.</title>
        <authorList>
            <person name="Rajendhran J."/>
            <person name="Sree Pranav P."/>
            <person name="Mahalakshmi B."/>
            <person name="Karthikeyan R."/>
        </authorList>
    </citation>
    <scope>NUCLEOTIDE SEQUENCE [LARGE SCALE GENOMIC DNA]</scope>
    <source>
        <strain evidence="3 4">JR949</strain>
    </source>
</reference>
<keyword evidence="1" id="KW-0472">Membrane</keyword>
<organism evidence="3 4">
    <name type="scientific">Paenibacillus alvei</name>
    <name type="common">Bacillus alvei</name>
    <dbReference type="NCBI Taxonomy" id="44250"/>
    <lineage>
        <taxon>Bacteria</taxon>
        <taxon>Bacillati</taxon>
        <taxon>Bacillota</taxon>
        <taxon>Bacilli</taxon>
        <taxon>Bacillales</taxon>
        <taxon>Paenibacillaceae</taxon>
        <taxon>Paenibacillus</taxon>
    </lineage>
</organism>
<sequence>MTVKNDNMQQNSLSTQRLSWTGMLHFAIPSLLGLLLFVIPVSWNGEVTVPIAFLAKVIGQWLAPWLPLAATIIIVLAWIGTAYTRWLKPEKLLHQPLWNALFAISPFWFAARTIGMIFAIITFSQIGPEWIWSEHTGGMLLSSLIPGLFVVFMLAGLLLPLLVDFGLLEFFGTLMTKIMRPIFTLPGRSSINCMASWLGDGTIGVMMTSKQYENGYYTKREAAVIGTTFTAVSITFSFIVLSNVNLAHMFLPFYATVTLAGMIAAVIMPRIPPLSRKPDTYATGAVPAKEEAIPSSWSPWQWGLRQAVNKARQHEGAGSFIREGFKNIIDLWFGVIPVVMAIGTIAVALAEYTPVFQWLGWPFIPLLQLLGLPEAEAASQTILVGFADMFLPTVLGSGIASEMTRFVIAALSVTQLIYMSEVGGLLLGSKLPVNMKDLIIIFLLRTLITLPIIALAAHLLF</sequence>
<dbReference type="Pfam" id="PF07670">
    <property type="entry name" value="Gate"/>
    <property type="match status" value="1"/>
</dbReference>
<feature type="transmembrane region" description="Helical" evidence="1">
    <location>
        <begin position="222"/>
        <end position="241"/>
    </location>
</feature>
<evidence type="ECO:0000313" key="3">
    <source>
        <dbReference type="EMBL" id="NOJ70542.1"/>
    </source>
</evidence>
<feature type="transmembrane region" description="Helical" evidence="1">
    <location>
        <begin position="96"/>
        <end position="124"/>
    </location>
</feature>
<feature type="transmembrane region" description="Helical" evidence="1">
    <location>
        <begin position="247"/>
        <end position="268"/>
    </location>
</feature>
<feature type="domain" description="Nucleoside transporter/FeoB GTPase Gate" evidence="2">
    <location>
        <begin position="147"/>
        <end position="244"/>
    </location>
</feature>
<evidence type="ECO:0000313" key="4">
    <source>
        <dbReference type="Proteomes" id="UP000552038"/>
    </source>
</evidence>
<feature type="transmembrane region" description="Helical" evidence="1">
    <location>
        <begin position="20"/>
        <end position="43"/>
    </location>
</feature>
<evidence type="ECO:0000256" key="1">
    <source>
        <dbReference type="SAM" id="Phobius"/>
    </source>
</evidence>
<dbReference type="EMBL" id="JABFOR010000007">
    <property type="protein sequence ID" value="NOJ70542.1"/>
    <property type="molecule type" value="Genomic_DNA"/>
</dbReference>
<protein>
    <submittedName>
        <fullName evidence="3">YjiH family protein</fullName>
    </submittedName>
</protein>
<keyword evidence="1" id="KW-1133">Transmembrane helix</keyword>
<dbReference type="InterPro" id="IPR011642">
    <property type="entry name" value="Gate_dom"/>
</dbReference>
<feature type="transmembrane region" description="Helical" evidence="1">
    <location>
        <begin position="63"/>
        <end position="84"/>
    </location>
</feature>
<dbReference type="AlphaFoldDB" id="A0AAP6ZYN9"/>
<keyword evidence="1" id="KW-0812">Transmembrane</keyword>
<feature type="transmembrane region" description="Helical" evidence="1">
    <location>
        <begin position="144"/>
        <end position="171"/>
    </location>
</feature>
<gene>
    <name evidence="3" type="ORF">HMI46_08255</name>
</gene>
<name>A0AAP6ZYN9_PAEAL</name>
<feature type="transmembrane region" description="Helical" evidence="1">
    <location>
        <begin position="406"/>
        <end position="427"/>
    </location>
</feature>
<feature type="transmembrane region" description="Helical" evidence="1">
    <location>
        <begin position="331"/>
        <end position="349"/>
    </location>
</feature>
<dbReference type="RefSeq" id="WP_171416054.1">
    <property type="nucleotide sequence ID" value="NZ_JABFOR010000007.1"/>
</dbReference>
<accession>A0AAP6ZYN9</accession>
<feature type="transmembrane region" description="Helical" evidence="1">
    <location>
        <begin position="439"/>
        <end position="460"/>
    </location>
</feature>
<feature type="transmembrane region" description="Helical" evidence="1">
    <location>
        <begin position="381"/>
        <end position="400"/>
    </location>
</feature>
<comment type="caution">
    <text evidence="3">The sequence shown here is derived from an EMBL/GenBank/DDBJ whole genome shotgun (WGS) entry which is preliminary data.</text>
</comment>